<protein>
    <submittedName>
        <fullName evidence="2">OLC1v1007245C2</fullName>
    </submittedName>
</protein>
<dbReference type="InterPro" id="IPR036466">
    <property type="entry name" value="Pollen_allergen_ole-e-6_sf"/>
</dbReference>
<gene>
    <name evidence="2" type="ORF">OLC1_LOCUS16015</name>
</gene>
<dbReference type="AlphaFoldDB" id="A0AAV1DLH0"/>
<accession>A0AAV1DLH0</accession>
<sequence length="79" mass="8815">MAKQFVAVLILCIVVAATVQIEKTQAEGVEEKFKECYDNCHKSCFNQNGNGYTFCEMKCDADCGEKQIKGTSLTQKEPK</sequence>
<evidence type="ECO:0000313" key="2">
    <source>
        <dbReference type="EMBL" id="CAI9107799.1"/>
    </source>
</evidence>
<dbReference type="Pfam" id="PF09253">
    <property type="entry name" value="Ole_e_6"/>
    <property type="match status" value="1"/>
</dbReference>
<dbReference type="Proteomes" id="UP001161247">
    <property type="component" value="Chromosome 5"/>
</dbReference>
<keyword evidence="1" id="KW-0732">Signal</keyword>
<evidence type="ECO:0000256" key="1">
    <source>
        <dbReference type="SAM" id="SignalP"/>
    </source>
</evidence>
<reference evidence="2" key="1">
    <citation type="submission" date="2023-03" db="EMBL/GenBank/DDBJ databases">
        <authorList>
            <person name="Julca I."/>
        </authorList>
    </citation>
    <scope>NUCLEOTIDE SEQUENCE</scope>
</reference>
<dbReference type="PANTHER" id="PTHR35632:SF4">
    <property type="entry name" value="CYSTEINE-RICH PROTEIN"/>
    <property type="match status" value="1"/>
</dbReference>
<dbReference type="SUPFAM" id="SSF111388">
    <property type="entry name" value="Pollen allergen ole e 6"/>
    <property type="match status" value="1"/>
</dbReference>
<name>A0AAV1DLH0_OLDCO</name>
<keyword evidence="3" id="KW-1185">Reference proteome</keyword>
<dbReference type="EMBL" id="OX459122">
    <property type="protein sequence ID" value="CAI9107799.1"/>
    <property type="molecule type" value="Genomic_DNA"/>
</dbReference>
<organism evidence="2 3">
    <name type="scientific">Oldenlandia corymbosa var. corymbosa</name>
    <dbReference type="NCBI Taxonomy" id="529605"/>
    <lineage>
        <taxon>Eukaryota</taxon>
        <taxon>Viridiplantae</taxon>
        <taxon>Streptophyta</taxon>
        <taxon>Embryophyta</taxon>
        <taxon>Tracheophyta</taxon>
        <taxon>Spermatophyta</taxon>
        <taxon>Magnoliopsida</taxon>
        <taxon>eudicotyledons</taxon>
        <taxon>Gunneridae</taxon>
        <taxon>Pentapetalae</taxon>
        <taxon>asterids</taxon>
        <taxon>lamiids</taxon>
        <taxon>Gentianales</taxon>
        <taxon>Rubiaceae</taxon>
        <taxon>Rubioideae</taxon>
        <taxon>Spermacoceae</taxon>
        <taxon>Hedyotis-Oldenlandia complex</taxon>
        <taxon>Oldenlandia</taxon>
    </lineage>
</organism>
<dbReference type="InterPro" id="IPR015333">
    <property type="entry name" value="Pollen_allergen_ole-e-6"/>
</dbReference>
<feature type="chain" id="PRO_5043527565" evidence="1">
    <location>
        <begin position="27"/>
        <end position="79"/>
    </location>
</feature>
<evidence type="ECO:0000313" key="3">
    <source>
        <dbReference type="Proteomes" id="UP001161247"/>
    </source>
</evidence>
<feature type="signal peptide" evidence="1">
    <location>
        <begin position="1"/>
        <end position="26"/>
    </location>
</feature>
<dbReference type="PANTHER" id="PTHR35632">
    <property type="entry name" value="MAJOR POLLEN ALLERGEN OLE E 6-LIKE"/>
    <property type="match status" value="1"/>
</dbReference>
<dbReference type="Gene3D" id="1.10.287.720">
    <property type="entry name" value="Pollen allergen ole e 6"/>
    <property type="match status" value="1"/>
</dbReference>
<proteinExistence type="predicted"/>